<organism evidence="2 3">
    <name type="scientific">Chaetomium fimeti</name>
    <dbReference type="NCBI Taxonomy" id="1854472"/>
    <lineage>
        <taxon>Eukaryota</taxon>
        <taxon>Fungi</taxon>
        <taxon>Dikarya</taxon>
        <taxon>Ascomycota</taxon>
        <taxon>Pezizomycotina</taxon>
        <taxon>Sordariomycetes</taxon>
        <taxon>Sordariomycetidae</taxon>
        <taxon>Sordariales</taxon>
        <taxon>Chaetomiaceae</taxon>
        <taxon>Chaetomium</taxon>
    </lineage>
</organism>
<evidence type="ECO:0000313" key="3">
    <source>
        <dbReference type="Proteomes" id="UP001278766"/>
    </source>
</evidence>
<feature type="region of interest" description="Disordered" evidence="1">
    <location>
        <begin position="215"/>
        <end position="241"/>
    </location>
</feature>
<protein>
    <submittedName>
        <fullName evidence="2">Uncharacterized protein</fullName>
    </submittedName>
</protein>
<evidence type="ECO:0000313" key="2">
    <source>
        <dbReference type="EMBL" id="KAK3295110.1"/>
    </source>
</evidence>
<dbReference type="AlphaFoldDB" id="A0AAE0HEW2"/>
<feature type="region of interest" description="Disordered" evidence="1">
    <location>
        <begin position="153"/>
        <end position="199"/>
    </location>
</feature>
<reference evidence="2" key="2">
    <citation type="submission" date="2023-06" db="EMBL/GenBank/DDBJ databases">
        <authorList>
            <consortium name="Lawrence Berkeley National Laboratory"/>
            <person name="Haridas S."/>
            <person name="Hensen N."/>
            <person name="Bonometti L."/>
            <person name="Westerberg I."/>
            <person name="Brannstrom I.O."/>
            <person name="Guillou S."/>
            <person name="Cros-Aarteil S."/>
            <person name="Calhoun S."/>
            <person name="Kuo A."/>
            <person name="Mondo S."/>
            <person name="Pangilinan J."/>
            <person name="Riley R."/>
            <person name="Labutti K."/>
            <person name="Andreopoulos B."/>
            <person name="Lipzen A."/>
            <person name="Chen C."/>
            <person name="Yanf M."/>
            <person name="Daum C."/>
            <person name="Ng V."/>
            <person name="Clum A."/>
            <person name="Steindorff A."/>
            <person name="Ohm R."/>
            <person name="Martin F."/>
            <person name="Silar P."/>
            <person name="Natvig D."/>
            <person name="Lalanne C."/>
            <person name="Gautier V."/>
            <person name="Ament-Velasquez S.L."/>
            <person name="Kruys A."/>
            <person name="Hutchinson M.I."/>
            <person name="Powell A.J."/>
            <person name="Barry K."/>
            <person name="Miller A.N."/>
            <person name="Grigoriev I.V."/>
            <person name="Debuchy R."/>
            <person name="Gladieux P."/>
            <person name="Thoren M.H."/>
            <person name="Johannesson H."/>
        </authorList>
    </citation>
    <scope>NUCLEOTIDE SEQUENCE</scope>
    <source>
        <strain evidence="2">CBS 168.71</strain>
    </source>
</reference>
<feature type="region of interest" description="Disordered" evidence="1">
    <location>
        <begin position="321"/>
        <end position="347"/>
    </location>
</feature>
<accession>A0AAE0HEW2</accession>
<gene>
    <name evidence="2" type="ORF">B0H64DRAFT_441535</name>
</gene>
<dbReference type="RefSeq" id="XP_062658624.1">
    <property type="nucleotide sequence ID" value="XM_062806578.1"/>
</dbReference>
<name>A0AAE0HEW2_9PEZI</name>
<dbReference type="Proteomes" id="UP001278766">
    <property type="component" value="Unassembled WGS sequence"/>
</dbReference>
<keyword evidence="3" id="KW-1185">Reference proteome</keyword>
<evidence type="ECO:0000256" key="1">
    <source>
        <dbReference type="SAM" id="MobiDB-lite"/>
    </source>
</evidence>
<feature type="compositionally biased region" description="Low complexity" evidence="1">
    <location>
        <begin position="183"/>
        <end position="199"/>
    </location>
</feature>
<dbReference type="EMBL" id="JAUEPN010000004">
    <property type="protein sequence ID" value="KAK3295110.1"/>
    <property type="molecule type" value="Genomic_DNA"/>
</dbReference>
<sequence length="347" mass="36215">MDNQVTPIDQHATRLFHNTLSFLGFPVNTAIYFSNNAAECNHHDGIEGHGCLSCPYIDSYDADDELLEESNDEWESSDIYFEDADSPFSTRPAVRSPIMGAPLSPLLMENITTLGELTLSGDSSPTSRDIHDGFSTQSTSASIPPAALPWTVHPLHLPAGGPNRDDPSPSPAATITIPNHFQPIPSSLPPASSSPLPTAPTPTLLILFDTLNPPTSPTPPSITLSPPSPPHFPTTSTNTTTSYQSDALTYYSDDSAYDEASSVSSVSDGKEGGVGVGVGVGAGGGWGRWRGVAAAEVSLAVVLVEQELGSLGEGVWRGLMGVDTDEEGGSDGGFSGESDGGSDWGSD</sequence>
<reference evidence="2" key="1">
    <citation type="journal article" date="2023" name="Mol. Phylogenet. Evol.">
        <title>Genome-scale phylogeny and comparative genomics of the fungal order Sordariales.</title>
        <authorList>
            <person name="Hensen N."/>
            <person name="Bonometti L."/>
            <person name="Westerberg I."/>
            <person name="Brannstrom I.O."/>
            <person name="Guillou S."/>
            <person name="Cros-Aarteil S."/>
            <person name="Calhoun S."/>
            <person name="Haridas S."/>
            <person name="Kuo A."/>
            <person name="Mondo S."/>
            <person name="Pangilinan J."/>
            <person name="Riley R."/>
            <person name="LaButti K."/>
            <person name="Andreopoulos B."/>
            <person name="Lipzen A."/>
            <person name="Chen C."/>
            <person name="Yan M."/>
            <person name="Daum C."/>
            <person name="Ng V."/>
            <person name="Clum A."/>
            <person name="Steindorff A."/>
            <person name="Ohm R.A."/>
            <person name="Martin F."/>
            <person name="Silar P."/>
            <person name="Natvig D.O."/>
            <person name="Lalanne C."/>
            <person name="Gautier V."/>
            <person name="Ament-Velasquez S.L."/>
            <person name="Kruys A."/>
            <person name="Hutchinson M.I."/>
            <person name="Powell A.J."/>
            <person name="Barry K."/>
            <person name="Miller A.N."/>
            <person name="Grigoriev I.V."/>
            <person name="Debuchy R."/>
            <person name="Gladieux P."/>
            <person name="Hiltunen Thoren M."/>
            <person name="Johannesson H."/>
        </authorList>
    </citation>
    <scope>NUCLEOTIDE SEQUENCE</scope>
    <source>
        <strain evidence="2">CBS 168.71</strain>
    </source>
</reference>
<proteinExistence type="predicted"/>
<comment type="caution">
    <text evidence="2">The sequence shown here is derived from an EMBL/GenBank/DDBJ whole genome shotgun (WGS) entry which is preliminary data.</text>
</comment>
<feature type="compositionally biased region" description="Pro residues" evidence="1">
    <location>
        <begin position="215"/>
        <end position="232"/>
    </location>
</feature>
<dbReference type="GeneID" id="87843526"/>
<feature type="compositionally biased region" description="Gly residues" evidence="1">
    <location>
        <begin position="330"/>
        <end position="347"/>
    </location>
</feature>